<dbReference type="EMBL" id="JBHRYC010000098">
    <property type="protein sequence ID" value="MFC3639584.1"/>
    <property type="molecule type" value="Genomic_DNA"/>
</dbReference>
<comment type="caution">
    <text evidence="2">The sequence shown here is derived from an EMBL/GenBank/DDBJ whole genome shotgun (WGS) entry which is preliminary data.</text>
</comment>
<feature type="domain" description="Transglutaminase-like" evidence="1">
    <location>
        <begin position="159"/>
        <end position="224"/>
    </location>
</feature>
<evidence type="ECO:0000313" key="2">
    <source>
        <dbReference type="EMBL" id="MFC3639584.1"/>
    </source>
</evidence>
<evidence type="ECO:0000259" key="1">
    <source>
        <dbReference type="SMART" id="SM00460"/>
    </source>
</evidence>
<dbReference type="PANTHER" id="PTHR33490:SF6">
    <property type="entry name" value="SLL1049 PROTEIN"/>
    <property type="match status" value="1"/>
</dbReference>
<sequence length="274" mass="29799">MRIRIRHTTTYGYELPARRVHQALRLTPRSHDSQHIMSWRVLVEPDARLRHDEDMLGNHLLRLCVEGPTQSIRISVIGEAQTSDTHGILRGAAERFPPGLFLRDTPLTDASAELRAFAHAVAGPGLKPLDLLHELMAAVHARIVFDTDGTHAATTASEAFALGKGVCQDLTHVFIAACRALEIPARYVSGYFVRNDGVVEQEAAHAWAEAHVPEVGWIGFDPANCICPTDAHVRVAVGLDYHGAAPIRGSRAGGGMESLDVALHVAQASRQTQS</sequence>
<name>A0ABV7UNL1_9HYPH</name>
<dbReference type="InterPro" id="IPR013589">
    <property type="entry name" value="Bac_transglu_N"/>
</dbReference>
<keyword evidence="3" id="KW-1185">Reference proteome</keyword>
<dbReference type="SMART" id="SM00460">
    <property type="entry name" value="TGc"/>
    <property type="match status" value="1"/>
</dbReference>
<dbReference type="InterPro" id="IPR038765">
    <property type="entry name" value="Papain-like_cys_pep_sf"/>
</dbReference>
<reference evidence="3" key="1">
    <citation type="journal article" date="2019" name="Int. J. Syst. Evol. Microbiol.">
        <title>The Global Catalogue of Microorganisms (GCM) 10K type strain sequencing project: providing services to taxonomists for standard genome sequencing and annotation.</title>
        <authorList>
            <consortium name="The Broad Institute Genomics Platform"/>
            <consortium name="The Broad Institute Genome Sequencing Center for Infectious Disease"/>
            <person name="Wu L."/>
            <person name="Ma J."/>
        </authorList>
    </citation>
    <scope>NUCLEOTIDE SEQUENCE [LARGE SCALE GENOMIC DNA]</scope>
    <source>
        <strain evidence="3">KCTC 42282</strain>
    </source>
</reference>
<protein>
    <submittedName>
        <fullName evidence="2">Transglutaminase domain-containing protein</fullName>
    </submittedName>
</protein>
<dbReference type="Gene3D" id="3.10.620.30">
    <property type="match status" value="1"/>
</dbReference>
<dbReference type="PANTHER" id="PTHR33490">
    <property type="entry name" value="BLR5614 PROTEIN-RELATED"/>
    <property type="match status" value="1"/>
</dbReference>
<dbReference type="Proteomes" id="UP001595704">
    <property type="component" value="Unassembled WGS sequence"/>
</dbReference>
<proteinExistence type="predicted"/>
<organism evidence="2 3">
    <name type="scientific">Camelimonas fluminis</name>
    <dbReference type="NCBI Taxonomy" id="1576911"/>
    <lineage>
        <taxon>Bacteria</taxon>
        <taxon>Pseudomonadati</taxon>
        <taxon>Pseudomonadota</taxon>
        <taxon>Alphaproteobacteria</taxon>
        <taxon>Hyphomicrobiales</taxon>
        <taxon>Chelatococcaceae</taxon>
        <taxon>Camelimonas</taxon>
    </lineage>
</organism>
<dbReference type="RefSeq" id="WP_191318703.1">
    <property type="nucleotide sequence ID" value="NZ_BNCG01000004.1"/>
</dbReference>
<gene>
    <name evidence="2" type="ORF">ACFONL_19785</name>
</gene>
<dbReference type="SUPFAM" id="SSF54001">
    <property type="entry name" value="Cysteine proteinases"/>
    <property type="match status" value="1"/>
</dbReference>
<dbReference type="Pfam" id="PF01841">
    <property type="entry name" value="Transglut_core"/>
    <property type="match status" value="1"/>
</dbReference>
<evidence type="ECO:0000313" key="3">
    <source>
        <dbReference type="Proteomes" id="UP001595704"/>
    </source>
</evidence>
<accession>A0ABV7UNL1</accession>
<dbReference type="Pfam" id="PF08379">
    <property type="entry name" value="Bact_transglu_N"/>
    <property type="match status" value="1"/>
</dbReference>
<dbReference type="InterPro" id="IPR002931">
    <property type="entry name" value="Transglutaminase-like"/>
</dbReference>